<dbReference type="AlphaFoldDB" id="A0A6P7K279"/>
<dbReference type="SUPFAM" id="SSF57535">
    <property type="entry name" value="Complement control module/SCR domain"/>
    <property type="match status" value="3"/>
</dbReference>
<dbReference type="PANTHER" id="PTHR45785:SF2">
    <property type="entry name" value="COMPLEMENT FACTOR H-RELATED"/>
    <property type="match status" value="1"/>
</dbReference>
<dbReference type="Proteomes" id="UP000515145">
    <property type="component" value="Chromosome 17"/>
</dbReference>
<keyword evidence="3 6" id="KW-0732">Signal</keyword>
<dbReference type="Gene3D" id="2.10.70.10">
    <property type="entry name" value="Complement Module, domain 1"/>
    <property type="match status" value="3"/>
</dbReference>
<dbReference type="InterPro" id="IPR051503">
    <property type="entry name" value="ComplSys_Reg/VirEntry_Med"/>
</dbReference>
<reference evidence="9" key="1">
    <citation type="submission" date="2025-08" db="UniProtKB">
        <authorList>
            <consortium name="RefSeq"/>
        </authorList>
    </citation>
    <scope>IDENTIFICATION</scope>
</reference>
<name>A0A6P7K279_9TELE</name>
<evidence type="ECO:0000256" key="2">
    <source>
        <dbReference type="ARBA" id="ARBA00022659"/>
    </source>
</evidence>
<gene>
    <name evidence="9" type="primary">LOC114449767</name>
</gene>
<dbReference type="GeneID" id="114449767"/>
<keyword evidence="2 5" id="KW-0768">Sushi</keyword>
<evidence type="ECO:0000256" key="1">
    <source>
        <dbReference type="ARBA" id="ARBA00004328"/>
    </source>
</evidence>
<evidence type="ECO:0000313" key="9">
    <source>
        <dbReference type="RefSeq" id="XP_028283400.1"/>
    </source>
</evidence>
<protein>
    <submittedName>
        <fullName evidence="9">Complement factor H-like</fullName>
    </submittedName>
</protein>
<dbReference type="InterPro" id="IPR035976">
    <property type="entry name" value="Sushi/SCR/CCP_sf"/>
</dbReference>
<dbReference type="PANTHER" id="PTHR45785">
    <property type="entry name" value="COMPLEMENT FACTOR H-RELATED"/>
    <property type="match status" value="1"/>
</dbReference>
<organism evidence="8 9">
    <name type="scientific">Parambassis ranga</name>
    <name type="common">Indian glassy fish</name>
    <dbReference type="NCBI Taxonomy" id="210632"/>
    <lineage>
        <taxon>Eukaryota</taxon>
        <taxon>Metazoa</taxon>
        <taxon>Chordata</taxon>
        <taxon>Craniata</taxon>
        <taxon>Vertebrata</taxon>
        <taxon>Euteleostomi</taxon>
        <taxon>Actinopterygii</taxon>
        <taxon>Neopterygii</taxon>
        <taxon>Teleostei</taxon>
        <taxon>Neoteleostei</taxon>
        <taxon>Acanthomorphata</taxon>
        <taxon>Ovalentaria</taxon>
        <taxon>Ambassidae</taxon>
        <taxon>Parambassis</taxon>
    </lineage>
</organism>
<dbReference type="PROSITE" id="PS50923">
    <property type="entry name" value="SUSHI"/>
    <property type="match status" value="3"/>
</dbReference>
<dbReference type="Pfam" id="PF00084">
    <property type="entry name" value="Sushi"/>
    <property type="match status" value="2"/>
</dbReference>
<dbReference type="InParanoid" id="A0A6P7K279"/>
<dbReference type="OrthoDB" id="9984531at2759"/>
<accession>A0A6P7K279</accession>
<sequence length="286" mass="31419">MCLRCLGLVLLVWFPGVLHVQSAALPCDAPILNGGFCVPEQKTYPDGTTLTYTCDSGLKPAVEGWWATSTCHDGEWSHEPQCINETSCIPPTTPNVNPTPPSKRWYEDGSRINLICDSGYEINPAKAREAVCKNGVWSSVPVCEISHNSCVEPLMIPNAVLLHKYQEVFSHGTELQYQCNEDKQTHHIQCSSGTWVNGKKCSTDCDFDTTKYPKLIPNGVKVIKRGESLKQECVTKKLTPNEYSVVSCINGNLSLTKCCYSPTIHLGACTAPMDTQENEEGTAEAT</sequence>
<comment type="subcellular location">
    <subcellularLocation>
        <location evidence="1">Virion</location>
    </subcellularLocation>
</comment>
<evidence type="ECO:0000259" key="7">
    <source>
        <dbReference type="PROSITE" id="PS50923"/>
    </source>
</evidence>
<evidence type="ECO:0000256" key="6">
    <source>
        <dbReference type="SAM" id="SignalP"/>
    </source>
</evidence>
<evidence type="ECO:0000256" key="5">
    <source>
        <dbReference type="PROSITE-ProRule" id="PRU00302"/>
    </source>
</evidence>
<keyword evidence="4 5" id="KW-1015">Disulfide bond</keyword>
<dbReference type="InterPro" id="IPR000436">
    <property type="entry name" value="Sushi_SCR_CCP_dom"/>
</dbReference>
<comment type="caution">
    <text evidence="5">Lacks conserved residue(s) required for the propagation of feature annotation.</text>
</comment>
<evidence type="ECO:0000313" key="8">
    <source>
        <dbReference type="Proteomes" id="UP000515145"/>
    </source>
</evidence>
<feature type="domain" description="Sushi" evidence="7">
    <location>
        <begin position="148"/>
        <end position="203"/>
    </location>
</feature>
<feature type="domain" description="Sushi" evidence="7">
    <location>
        <begin position="25"/>
        <end position="84"/>
    </location>
</feature>
<evidence type="ECO:0000256" key="4">
    <source>
        <dbReference type="ARBA" id="ARBA00023157"/>
    </source>
</evidence>
<feature type="domain" description="Sushi" evidence="7">
    <location>
        <begin position="86"/>
        <end position="145"/>
    </location>
</feature>
<dbReference type="CDD" id="cd00033">
    <property type="entry name" value="CCP"/>
    <property type="match status" value="2"/>
</dbReference>
<dbReference type="RefSeq" id="XP_028283400.1">
    <property type="nucleotide sequence ID" value="XM_028427599.1"/>
</dbReference>
<evidence type="ECO:0000256" key="3">
    <source>
        <dbReference type="ARBA" id="ARBA00022729"/>
    </source>
</evidence>
<keyword evidence="8" id="KW-1185">Reference proteome</keyword>
<proteinExistence type="predicted"/>
<feature type="chain" id="PRO_5028006438" evidence="6">
    <location>
        <begin position="20"/>
        <end position="286"/>
    </location>
</feature>
<dbReference type="SMART" id="SM00032">
    <property type="entry name" value="CCP"/>
    <property type="match status" value="3"/>
</dbReference>
<feature type="signal peptide" evidence="6">
    <location>
        <begin position="1"/>
        <end position="19"/>
    </location>
</feature>
<feature type="disulfide bond" evidence="5">
    <location>
        <begin position="116"/>
        <end position="143"/>
    </location>
</feature>